<evidence type="ECO:0000313" key="4">
    <source>
        <dbReference type="Proteomes" id="UP000054600"/>
    </source>
</evidence>
<sequence length="206" mass="23947">MYTLYTYGTPNGFKPTIMLEELKEPYTIKLIDITQGEQFQPDFLSISPNNKIPVLYDASNDFYLTESVAILQYLAEKHRQFLPEALKDKYAVVQWCYFQAAHIGPMLGQFGYFHRFATEDVPFAKKRYADESLRLFGVLEKQLAKNPFTGGSVYTIADMAIWPWIWCFQTIYEQTVDAELFPNLMAWYKRVNERPAIKATLAAYGR</sequence>
<dbReference type="Pfam" id="PF02798">
    <property type="entry name" value="GST_N"/>
    <property type="match status" value="1"/>
</dbReference>
<dbReference type="PANTHER" id="PTHR44051:SF19">
    <property type="entry name" value="DISULFIDE-BOND OXIDOREDUCTASE YFCG"/>
    <property type="match status" value="1"/>
</dbReference>
<evidence type="ECO:0000259" key="2">
    <source>
        <dbReference type="PROSITE" id="PS50405"/>
    </source>
</evidence>
<dbReference type="SUPFAM" id="SSF47616">
    <property type="entry name" value="GST C-terminal domain-like"/>
    <property type="match status" value="1"/>
</dbReference>
<dbReference type="InterPro" id="IPR010987">
    <property type="entry name" value="Glutathione-S-Trfase_C-like"/>
</dbReference>
<protein>
    <submittedName>
        <fullName evidence="3">Glutathione S-transferase</fullName>
    </submittedName>
</protein>
<dbReference type="InterPro" id="IPR040079">
    <property type="entry name" value="Glutathione_S-Trfase"/>
</dbReference>
<dbReference type="InterPro" id="IPR036249">
    <property type="entry name" value="Thioredoxin-like_sf"/>
</dbReference>
<dbReference type="eggNOG" id="COG0625">
    <property type="taxonomic scope" value="Bacteria"/>
</dbReference>
<dbReference type="STRING" id="1122169.Lsha_2277"/>
<dbReference type="Gene3D" id="3.40.30.10">
    <property type="entry name" value="Glutaredoxin"/>
    <property type="match status" value="1"/>
</dbReference>
<dbReference type="SUPFAM" id="SSF52833">
    <property type="entry name" value="Thioredoxin-like"/>
    <property type="match status" value="1"/>
</dbReference>
<evidence type="ECO:0000259" key="1">
    <source>
        <dbReference type="PROSITE" id="PS50404"/>
    </source>
</evidence>
<dbReference type="Gene3D" id="1.20.1050.10">
    <property type="match status" value="1"/>
</dbReference>
<accession>A0A0W0YLB9</accession>
<feature type="domain" description="GST C-terminal" evidence="2">
    <location>
        <begin position="85"/>
        <end position="206"/>
    </location>
</feature>
<organism evidence="3 4">
    <name type="scientific">Legionella shakespearei DSM 23087</name>
    <dbReference type="NCBI Taxonomy" id="1122169"/>
    <lineage>
        <taxon>Bacteria</taxon>
        <taxon>Pseudomonadati</taxon>
        <taxon>Pseudomonadota</taxon>
        <taxon>Gammaproteobacteria</taxon>
        <taxon>Legionellales</taxon>
        <taxon>Legionellaceae</taxon>
        <taxon>Legionella</taxon>
    </lineage>
</organism>
<dbReference type="GO" id="GO:0016740">
    <property type="term" value="F:transferase activity"/>
    <property type="evidence" value="ECO:0007669"/>
    <property type="project" value="UniProtKB-KW"/>
</dbReference>
<keyword evidence="4" id="KW-1185">Reference proteome</keyword>
<dbReference type="RefSeq" id="WP_018577851.1">
    <property type="nucleotide sequence ID" value="NZ_KB892415.1"/>
</dbReference>
<dbReference type="AlphaFoldDB" id="A0A0W0YLB9"/>
<proteinExistence type="predicted"/>
<evidence type="ECO:0000313" key="3">
    <source>
        <dbReference type="EMBL" id="KTD57724.1"/>
    </source>
</evidence>
<dbReference type="SFLD" id="SFLDS00019">
    <property type="entry name" value="Glutathione_Transferase_(cytos"/>
    <property type="match status" value="1"/>
</dbReference>
<dbReference type="Proteomes" id="UP000054600">
    <property type="component" value="Unassembled WGS sequence"/>
</dbReference>
<dbReference type="EMBL" id="LNYW01000065">
    <property type="protein sequence ID" value="KTD57724.1"/>
    <property type="molecule type" value="Genomic_DNA"/>
</dbReference>
<name>A0A0W0YLB9_9GAMM</name>
<dbReference type="Pfam" id="PF13410">
    <property type="entry name" value="GST_C_2"/>
    <property type="match status" value="1"/>
</dbReference>
<dbReference type="CDD" id="cd03048">
    <property type="entry name" value="GST_N_Ure2p_like"/>
    <property type="match status" value="1"/>
</dbReference>
<dbReference type="PANTHER" id="PTHR44051">
    <property type="entry name" value="GLUTATHIONE S-TRANSFERASE-RELATED"/>
    <property type="match status" value="1"/>
</dbReference>
<dbReference type="SFLD" id="SFLDG00358">
    <property type="entry name" value="Main_(cytGST)"/>
    <property type="match status" value="1"/>
</dbReference>
<feature type="domain" description="GST N-terminal" evidence="1">
    <location>
        <begin position="1"/>
        <end position="82"/>
    </location>
</feature>
<dbReference type="SFLD" id="SFLDG01151">
    <property type="entry name" value="Main.2:_Nu-like"/>
    <property type="match status" value="1"/>
</dbReference>
<reference evidence="3 4" key="1">
    <citation type="submission" date="2015-11" db="EMBL/GenBank/DDBJ databases">
        <title>Genomic analysis of 38 Legionella species identifies large and diverse effector repertoires.</title>
        <authorList>
            <person name="Burstein D."/>
            <person name="Amaro F."/>
            <person name="Zusman T."/>
            <person name="Lifshitz Z."/>
            <person name="Cohen O."/>
            <person name="Gilbert J.A."/>
            <person name="Pupko T."/>
            <person name="Shuman H.A."/>
            <person name="Segal G."/>
        </authorList>
    </citation>
    <scope>NUCLEOTIDE SEQUENCE [LARGE SCALE GENOMIC DNA]</scope>
    <source>
        <strain evidence="3 4">ATCC 49655</strain>
    </source>
</reference>
<dbReference type="InterPro" id="IPR004045">
    <property type="entry name" value="Glutathione_S-Trfase_N"/>
</dbReference>
<dbReference type="PROSITE" id="PS50404">
    <property type="entry name" value="GST_NTER"/>
    <property type="match status" value="1"/>
</dbReference>
<dbReference type="PATRIC" id="fig|1122169.6.peg.2623"/>
<dbReference type="InterPro" id="IPR036282">
    <property type="entry name" value="Glutathione-S-Trfase_C_sf"/>
</dbReference>
<comment type="caution">
    <text evidence="3">The sequence shown here is derived from an EMBL/GenBank/DDBJ whole genome shotgun (WGS) entry which is preliminary data.</text>
</comment>
<gene>
    <name evidence="3" type="primary">gst</name>
    <name evidence="3" type="ORF">Lsha_2277</name>
</gene>
<dbReference type="PROSITE" id="PS50405">
    <property type="entry name" value="GST_CTER"/>
    <property type="match status" value="1"/>
</dbReference>
<keyword evidence="3" id="KW-0808">Transferase</keyword>
<dbReference type="OrthoDB" id="9803562at2"/>